<feature type="transmembrane region" description="Helical" evidence="1">
    <location>
        <begin position="20"/>
        <end position="39"/>
    </location>
</feature>
<evidence type="ECO:0000313" key="4">
    <source>
        <dbReference type="Proteomes" id="UP000824220"/>
    </source>
</evidence>
<sequence length="175" mass="18677">MTADDTTEAGEATSPRPSRALEIITAAIATAFMAGYLVMATQIPLRTEGVGAAMTARTWPSVLGVSGLIVAIILLVVAVTRPVPVRSDIERISAGGPLRVVLTIVISAVFVALWGVQSIIMAGYRIQLFPIVAALYLFALLWVYGHRGWIGLIAYPVGLTAFIYILFGIVLRIPL</sequence>
<reference evidence="3" key="2">
    <citation type="submission" date="2021-04" db="EMBL/GenBank/DDBJ databases">
        <authorList>
            <person name="Gilroy R."/>
        </authorList>
    </citation>
    <scope>NUCLEOTIDE SEQUENCE</scope>
    <source>
        <strain evidence="3">ChiHjej8B7-3636</strain>
    </source>
</reference>
<keyword evidence="1" id="KW-0812">Transmembrane</keyword>
<dbReference type="EMBL" id="DXAM01000140">
    <property type="protein sequence ID" value="HJA05136.1"/>
    <property type="molecule type" value="Genomic_DNA"/>
</dbReference>
<name>A0A9D2H7V3_9MICO</name>
<comment type="caution">
    <text evidence="3">The sequence shown here is derived from an EMBL/GenBank/DDBJ whole genome shotgun (WGS) entry which is preliminary data.</text>
</comment>
<dbReference type="AlphaFoldDB" id="A0A9D2H7V3"/>
<keyword evidence="1" id="KW-0472">Membrane</keyword>
<evidence type="ECO:0000256" key="1">
    <source>
        <dbReference type="SAM" id="Phobius"/>
    </source>
</evidence>
<organism evidence="3 4">
    <name type="scientific">Candidatus Microbacterium stercoravium</name>
    <dbReference type="NCBI Taxonomy" id="2838697"/>
    <lineage>
        <taxon>Bacteria</taxon>
        <taxon>Bacillati</taxon>
        <taxon>Actinomycetota</taxon>
        <taxon>Actinomycetes</taxon>
        <taxon>Micrococcales</taxon>
        <taxon>Microbacteriaceae</taxon>
        <taxon>Microbacterium</taxon>
    </lineage>
</organism>
<feature type="transmembrane region" description="Helical" evidence="1">
    <location>
        <begin position="126"/>
        <end position="145"/>
    </location>
</feature>
<accession>A0A9D2H7V3</accession>
<dbReference type="InterPro" id="IPR009936">
    <property type="entry name" value="DUF1468"/>
</dbReference>
<reference evidence="3" key="1">
    <citation type="journal article" date="2021" name="PeerJ">
        <title>Extensive microbial diversity within the chicken gut microbiome revealed by metagenomics and culture.</title>
        <authorList>
            <person name="Gilroy R."/>
            <person name="Ravi A."/>
            <person name="Getino M."/>
            <person name="Pursley I."/>
            <person name="Horton D.L."/>
            <person name="Alikhan N.F."/>
            <person name="Baker D."/>
            <person name="Gharbi K."/>
            <person name="Hall N."/>
            <person name="Watson M."/>
            <person name="Adriaenssens E.M."/>
            <person name="Foster-Nyarko E."/>
            <person name="Jarju S."/>
            <person name="Secka A."/>
            <person name="Antonio M."/>
            <person name="Oren A."/>
            <person name="Chaudhuri R.R."/>
            <person name="La Ragione R."/>
            <person name="Hildebrand F."/>
            <person name="Pallen M.J."/>
        </authorList>
    </citation>
    <scope>NUCLEOTIDE SEQUENCE</scope>
    <source>
        <strain evidence="3">ChiHjej8B7-3636</strain>
    </source>
</reference>
<feature type="transmembrane region" description="Helical" evidence="1">
    <location>
        <begin position="152"/>
        <end position="173"/>
    </location>
</feature>
<feature type="transmembrane region" description="Helical" evidence="1">
    <location>
        <begin position="59"/>
        <end position="79"/>
    </location>
</feature>
<proteinExistence type="predicted"/>
<dbReference type="Proteomes" id="UP000824220">
    <property type="component" value="Unassembled WGS sequence"/>
</dbReference>
<gene>
    <name evidence="3" type="ORF">H9800_09810</name>
</gene>
<feature type="domain" description="DUF1468" evidence="2">
    <location>
        <begin position="26"/>
        <end position="175"/>
    </location>
</feature>
<protein>
    <submittedName>
        <fullName evidence="3">Tripartite tricarboxylate transporter TctB family protein</fullName>
    </submittedName>
</protein>
<feature type="transmembrane region" description="Helical" evidence="1">
    <location>
        <begin position="100"/>
        <end position="120"/>
    </location>
</feature>
<evidence type="ECO:0000313" key="3">
    <source>
        <dbReference type="EMBL" id="HJA05136.1"/>
    </source>
</evidence>
<evidence type="ECO:0000259" key="2">
    <source>
        <dbReference type="Pfam" id="PF07331"/>
    </source>
</evidence>
<dbReference type="Pfam" id="PF07331">
    <property type="entry name" value="TctB"/>
    <property type="match status" value="1"/>
</dbReference>
<keyword evidence="1" id="KW-1133">Transmembrane helix</keyword>